<dbReference type="RefSeq" id="WP_200229008.1">
    <property type="nucleotide sequence ID" value="NZ_NRRT01000027.1"/>
</dbReference>
<keyword evidence="1" id="KW-0472">Membrane</keyword>
<proteinExistence type="predicted"/>
<accession>A0ABS1DVG3</accession>
<reference evidence="2" key="2">
    <citation type="journal article" date="2020" name="Microorganisms">
        <title>Osmotic Adaptation and Compatible Solute Biosynthesis of Phototrophic Bacteria as Revealed from Genome Analyses.</title>
        <authorList>
            <person name="Imhoff J.F."/>
            <person name="Rahn T."/>
            <person name="Kunzel S."/>
            <person name="Keller A."/>
            <person name="Neulinger S.C."/>
        </authorList>
    </citation>
    <scope>NUCLEOTIDE SEQUENCE</scope>
    <source>
        <strain evidence="2">IM 151</strain>
    </source>
</reference>
<dbReference type="InterPro" id="IPR012902">
    <property type="entry name" value="N_methyl_site"/>
</dbReference>
<comment type="caution">
    <text evidence="2">The sequence shown here is derived from an EMBL/GenBank/DDBJ whole genome shotgun (WGS) entry which is preliminary data.</text>
</comment>
<dbReference type="Pfam" id="PF07963">
    <property type="entry name" value="N_methyl"/>
    <property type="match status" value="1"/>
</dbReference>
<name>A0ABS1DVG3_RUBGE</name>
<organism evidence="2 3">
    <name type="scientific">Rubrivivax gelatinosus</name>
    <name type="common">Rhodocyclus gelatinosus</name>
    <name type="synonym">Rhodopseudomonas gelatinosa</name>
    <dbReference type="NCBI Taxonomy" id="28068"/>
    <lineage>
        <taxon>Bacteria</taxon>
        <taxon>Pseudomonadati</taxon>
        <taxon>Pseudomonadota</taxon>
        <taxon>Betaproteobacteria</taxon>
        <taxon>Burkholderiales</taxon>
        <taxon>Sphaerotilaceae</taxon>
        <taxon>Rubrivivax</taxon>
    </lineage>
</organism>
<keyword evidence="3" id="KW-1185">Reference proteome</keyword>
<gene>
    <name evidence="2" type="ORF">CKO43_13075</name>
</gene>
<feature type="transmembrane region" description="Helical" evidence="1">
    <location>
        <begin position="12"/>
        <end position="37"/>
    </location>
</feature>
<keyword evidence="1" id="KW-0812">Transmembrane</keyword>
<keyword evidence="1" id="KW-1133">Transmembrane helix</keyword>
<sequence>MLNRRRCQRRQRGLSIVELMVGVTVGLLVVAASALLVSGQLTENRRLMLEIQVQQDLRASADIIVRDLRRAGIWNDAQSIGVWSTENPTPGCNLYATVVPDGSSIVYHYYRSGAMNSPLGIKLENGVLKTAIQGPSTPSAGTCEQSTTPSSWQELTDSRTLKITRLNFELVDDGSDPEPLPCPKLCPSGGTECWPLLKVRLLQVDIEGEAVSDASVKRSISTRVKLRNDFVEYVPPSSTQMCPA</sequence>
<evidence type="ECO:0000313" key="3">
    <source>
        <dbReference type="Proteomes" id="UP001041814"/>
    </source>
</evidence>
<reference evidence="2" key="1">
    <citation type="submission" date="2017-08" db="EMBL/GenBank/DDBJ databases">
        <authorList>
            <person name="Imhoff J.F."/>
            <person name="Rahn T."/>
            <person name="Kuenzel S."/>
            <person name="Neulinger S.C."/>
        </authorList>
    </citation>
    <scope>NUCLEOTIDE SEQUENCE</scope>
    <source>
        <strain evidence="2">IM 151</strain>
    </source>
</reference>
<evidence type="ECO:0008006" key="4">
    <source>
        <dbReference type="Google" id="ProtNLM"/>
    </source>
</evidence>
<dbReference type="EMBL" id="NRRU01000045">
    <property type="protein sequence ID" value="MBK1713711.1"/>
    <property type="molecule type" value="Genomic_DNA"/>
</dbReference>
<evidence type="ECO:0000313" key="2">
    <source>
        <dbReference type="EMBL" id="MBK1713711.1"/>
    </source>
</evidence>
<evidence type="ECO:0000256" key="1">
    <source>
        <dbReference type="SAM" id="Phobius"/>
    </source>
</evidence>
<dbReference type="Proteomes" id="UP001041814">
    <property type="component" value="Unassembled WGS sequence"/>
</dbReference>
<protein>
    <recommendedName>
        <fullName evidence="4">Type IV pilus assembly protein PilW</fullName>
    </recommendedName>
</protein>